<accession>A0A5C4KTJ9</accession>
<keyword evidence="3" id="KW-1185">Reference proteome</keyword>
<protein>
    <submittedName>
        <fullName evidence="2">Uncharacterized protein</fullName>
    </submittedName>
</protein>
<dbReference type="EMBL" id="VDDB01000015">
    <property type="protein sequence ID" value="TNB92867.1"/>
    <property type="molecule type" value="Genomic_DNA"/>
</dbReference>
<evidence type="ECO:0000313" key="2">
    <source>
        <dbReference type="EMBL" id="TNB92867.1"/>
    </source>
</evidence>
<sequence length="73" mass="8316">MRVGIRVMVIKVQTALSFFASKLAPTLDLCHTKESLWERACSRRRQPRHRIIQPSGPQLFPNPSRAGTMRATL</sequence>
<comment type="caution">
    <text evidence="2">The sequence shown here is derived from an EMBL/GenBank/DDBJ whole genome shotgun (WGS) entry which is preliminary data.</text>
</comment>
<gene>
    <name evidence="2" type="ORF">FHG55_21475</name>
</gene>
<organism evidence="2 3">
    <name type="scientific">Pseudomonas jessenii</name>
    <dbReference type="NCBI Taxonomy" id="77298"/>
    <lineage>
        <taxon>Bacteria</taxon>
        <taxon>Pseudomonadati</taxon>
        <taxon>Pseudomonadota</taxon>
        <taxon>Gammaproteobacteria</taxon>
        <taxon>Pseudomonadales</taxon>
        <taxon>Pseudomonadaceae</taxon>
        <taxon>Pseudomonas</taxon>
    </lineage>
</organism>
<dbReference type="Proteomes" id="UP000306272">
    <property type="component" value="Unassembled WGS sequence"/>
</dbReference>
<evidence type="ECO:0000313" key="3">
    <source>
        <dbReference type="Proteomes" id="UP000306272"/>
    </source>
</evidence>
<feature type="region of interest" description="Disordered" evidence="1">
    <location>
        <begin position="49"/>
        <end position="73"/>
    </location>
</feature>
<evidence type="ECO:0000256" key="1">
    <source>
        <dbReference type="SAM" id="MobiDB-lite"/>
    </source>
</evidence>
<name>A0A5C4KTJ9_PSEJE</name>
<dbReference type="AlphaFoldDB" id="A0A5C4KTJ9"/>
<proteinExistence type="predicted"/>
<reference evidence="2" key="1">
    <citation type="submission" date="2019-06" db="EMBL/GenBank/DDBJ databases">
        <title>Pseudomonas-derived Butenolides : (Bio)synthesis of Styrolides.</title>
        <authorList>
            <person name="Klapper M."/>
            <person name="Chowdhury S."/>
            <person name="Stallforth P."/>
        </authorList>
    </citation>
    <scope>NUCLEOTIDE SEQUENCE [LARGE SCALE GENOMIC DNA]</scope>
    <source>
        <strain evidence="2">EC-S101</strain>
    </source>
</reference>